<dbReference type="PANTHER" id="PTHR16296">
    <property type="entry name" value="UNCHARACTERIZED HYPOTHALAMUS PROTEIN HT007"/>
    <property type="match status" value="1"/>
</dbReference>
<evidence type="ECO:0000256" key="5">
    <source>
        <dbReference type="ARBA" id="ARBA00023136"/>
    </source>
</evidence>
<dbReference type="Pfam" id="PF07114">
    <property type="entry name" value="TMEM126"/>
    <property type="match status" value="1"/>
</dbReference>
<evidence type="ECO:0000256" key="3">
    <source>
        <dbReference type="ARBA" id="ARBA00022989"/>
    </source>
</evidence>
<keyword evidence="6" id="KW-1185">Reference proteome</keyword>
<dbReference type="OrthoDB" id="6234762at2759"/>
<proteinExistence type="predicted"/>
<evidence type="ECO:0000256" key="4">
    <source>
        <dbReference type="ARBA" id="ARBA00023128"/>
    </source>
</evidence>
<organism evidence="6 7">
    <name type="scientific">Pogona vitticeps</name>
    <name type="common">central bearded dragon</name>
    <dbReference type="NCBI Taxonomy" id="103695"/>
    <lineage>
        <taxon>Eukaryota</taxon>
        <taxon>Metazoa</taxon>
        <taxon>Chordata</taxon>
        <taxon>Craniata</taxon>
        <taxon>Vertebrata</taxon>
        <taxon>Euteleostomi</taxon>
        <taxon>Lepidosauria</taxon>
        <taxon>Squamata</taxon>
        <taxon>Bifurcata</taxon>
        <taxon>Unidentata</taxon>
        <taxon>Episquamata</taxon>
        <taxon>Toxicofera</taxon>
        <taxon>Iguania</taxon>
        <taxon>Acrodonta</taxon>
        <taxon>Agamidae</taxon>
        <taxon>Amphibolurinae</taxon>
        <taxon>Pogona</taxon>
    </lineage>
</organism>
<dbReference type="AlphaFoldDB" id="A0A6J0V6V4"/>
<dbReference type="InterPro" id="IPR009801">
    <property type="entry name" value="TMEM126"/>
</dbReference>
<evidence type="ECO:0000313" key="6">
    <source>
        <dbReference type="Proteomes" id="UP001652642"/>
    </source>
</evidence>
<dbReference type="Proteomes" id="UP001652642">
    <property type="component" value="Chromosome 3"/>
</dbReference>
<gene>
    <name evidence="7" type="primary">LOC110088933</name>
</gene>
<keyword evidence="2 7" id="KW-0812">Transmembrane</keyword>
<name>A0A6J0V6V4_9SAUR</name>
<dbReference type="GO" id="GO:0031966">
    <property type="term" value="C:mitochondrial membrane"/>
    <property type="evidence" value="ECO:0007669"/>
    <property type="project" value="UniProtKB-SubCell"/>
</dbReference>
<keyword evidence="5" id="KW-0472">Membrane</keyword>
<dbReference type="GO" id="GO:0032981">
    <property type="term" value="P:mitochondrial respiratory chain complex I assembly"/>
    <property type="evidence" value="ECO:0007669"/>
    <property type="project" value="TreeGrafter"/>
</dbReference>
<evidence type="ECO:0000256" key="1">
    <source>
        <dbReference type="ARBA" id="ARBA00004225"/>
    </source>
</evidence>
<dbReference type="PANTHER" id="PTHR16296:SF2">
    <property type="entry name" value="TRANSMEMBRANE PROTEIN 126A"/>
    <property type="match status" value="1"/>
</dbReference>
<dbReference type="KEGG" id="pvt:110088933"/>
<protein>
    <submittedName>
        <fullName evidence="7">Transmembrane protein 126A</fullName>
    </submittedName>
</protein>
<accession>A0A6J0V6V4</accession>
<dbReference type="InParanoid" id="A0A6J0V6V4"/>
<keyword evidence="3" id="KW-1133">Transmembrane helix</keyword>
<evidence type="ECO:0000313" key="7">
    <source>
        <dbReference type="RefSeq" id="XP_020667235.1"/>
    </source>
</evidence>
<reference evidence="7" key="1">
    <citation type="submission" date="2025-08" db="UniProtKB">
        <authorList>
            <consortium name="RefSeq"/>
        </authorList>
    </citation>
    <scope>IDENTIFICATION</scope>
</reference>
<comment type="subcellular location">
    <subcellularLocation>
        <location evidence="1">Mitochondrion membrane</location>
        <topology evidence="1">Multi-pass membrane protein</topology>
    </subcellularLocation>
</comment>
<dbReference type="RefSeq" id="XP_020667235.1">
    <property type="nucleotide sequence ID" value="XM_020811576.2"/>
</dbReference>
<keyword evidence="4" id="KW-0496">Mitochondrion</keyword>
<evidence type="ECO:0000256" key="2">
    <source>
        <dbReference type="ARBA" id="ARBA00022692"/>
    </source>
</evidence>
<sequence length="204" mass="22916">MIRESFQESGFKNILNDARRQDLEKKFEQLPNADKYVFQHGPVVLSVNSSFCGLLSNTLFRRVLHVTQGRFSSTLPMVFIPLISTMVTYEAAVRQPLMEGDLNCSICAFIRGGLTGAVVGCLHPVFIALPLNACLAARYNTSPMPSKENMLKYWKGVCYPVLKKMRFAIFLQFALGAYLGSRQHAIYLKMLKMPGLKDPEELGD</sequence>